<keyword evidence="6 9" id="KW-0808">Transferase</keyword>
<dbReference type="UniPathway" id="UPA00031">
    <property type="reaction ID" value="UER00012"/>
</dbReference>
<proteinExistence type="inferred from homology"/>
<name>Q0EYT2_9PROT</name>
<dbReference type="GO" id="GO:0030170">
    <property type="term" value="F:pyridoxal phosphate binding"/>
    <property type="evidence" value="ECO:0007669"/>
    <property type="project" value="InterPro"/>
</dbReference>
<keyword evidence="9" id="KW-0028">Amino-acid biosynthesis</keyword>
<keyword evidence="9" id="KW-0368">Histidine biosynthesis</keyword>
<dbReference type="GO" id="GO:0004400">
    <property type="term" value="F:histidinol-phosphate transaminase activity"/>
    <property type="evidence" value="ECO:0007669"/>
    <property type="project" value="UniProtKB-UniRule"/>
</dbReference>
<protein>
    <recommendedName>
        <fullName evidence="9">Histidinol-phosphate aminotransferase</fullName>
        <ecNumber evidence="9">2.6.1.9</ecNumber>
    </recommendedName>
    <alternativeName>
        <fullName evidence="9">Imidazole acetol-phosphate transaminase</fullName>
    </alternativeName>
</protein>
<evidence type="ECO:0000256" key="1">
    <source>
        <dbReference type="ARBA" id="ARBA00001933"/>
    </source>
</evidence>
<evidence type="ECO:0000256" key="7">
    <source>
        <dbReference type="ARBA" id="ARBA00022898"/>
    </source>
</evidence>
<dbReference type="PANTHER" id="PTHR43643">
    <property type="entry name" value="HISTIDINOL-PHOSPHATE AMINOTRANSFERASE 2"/>
    <property type="match status" value="1"/>
</dbReference>
<dbReference type="STRING" id="314344.AL013_03460"/>
<keyword evidence="12" id="KW-1185">Reference proteome</keyword>
<dbReference type="RefSeq" id="WP_009849255.1">
    <property type="nucleotide sequence ID" value="NZ_DS022294.1"/>
</dbReference>
<dbReference type="InterPro" id="IPR015422">
    <property type="entry name" value="PyrdxlP-dep_Trfase_small"/>
</dbReference>
<dbReference type="Pfam" id="PF00155">
    <property type="entry name" value="Aminotran_1_2"/>
    <property type="match status" value="1"/>
</dbReference>
<accession>Q0EYT2</accession>
<dbReference type="eggNOG" id="COG0079">
    <property type="taxonomic scope" value="Bacteria"/>
</dbReference>
<dbReference type="InterPro" id="IPR050106">
    <property type="entry name" value="HistidinolP_aminotransfase"/>
</dbReference>
<dbReference type="InterPro" id="IPR015424">
    <property type="entry name" value="PyrdxlP-dep_Trfase"/>
</dbReference>
<feature type="modified residue" description="N6-(pyridoxal phosphate)lysine" evidence="9">
    <location>
        <position position="227"/>
    </location>
</feature>
<dbReference type="Gene3D" id="3.90.1150.10">
    <property type="entry name" value="Aspartate Aminotransferase, domain 1"/>
    <property type="match status" value="1"/>
</dbReference>
<dbReference type="InterPro" id="IPR001917">
    <property type="entry name" value="Aminotrans_II_pyridoxalP_BS"/>
</dbReference>
<dbReference type="InterPro" id="IPR005861">
    <property type="entry name" value="HisP_aminotrans"/>
</dbReference>
<keyword evidence="5 9" id="KW-0032">Aminotransferase</keyword>
<evidence type="ECO:0000256" key="6">
    <source>
        <dbReference type="ARBA" id="ARBA00022679"/>
    </source>
</evidence>
<evidence type="ECO:0000256" key="4">
    <source>
        <dbReference type="ARBA" id="ARBA00011738"/>
    </source>
</evidence>
<dbReference type="InterPro" id="IPR004839">
    <property type="entry name" value="Aminotransferase_I/II_large"/>
</dbReference>
<evidence type="ECO:0000256" key="5">
    <source>
        <dbReference type="ARBA" id="ARBA00022576"/>
    </source>
</evidence>
<dbReference type="OrthoDB" id="5288513at2"/>
<dbReference type="EMBL" id="AATS01000008">
    <property type="protein sequence ID" value="EAU54475.1"/>
    <property type="molecule type" value="Genomic_DNA"/>
</dbReference>
<evidence type="ECO:0000256" key="3">
    <source>
        <dbReference type="ARBA" id="ARBA00007970"/>
    </source>
</evidence>
<dbReference type="GO" id="GO:0000105">
    <property type="term" value="P:L-histidine biosynthetic process"/>
    <property type="evidence" value="ECO:0007669"/>
    <property type="project" value="UniProtKB-UniRule"/>
</dbReference>
<comment type="caution">
    <text evidence="11">The sequence shown here is derived from an EMBL/GenBank/DDBJ whole genome shotgun (WGS) entry which is preliminary data.</text>
</comment>
<dbReference type="EC" id="2.6.1.9" evidence="9"/>
<gene>
    <name evidence="9" type="primary">hisC</name>
    <name evidence="11" type="ORF">SPV1_08656</name>
</gene>
<dbReference type="PROSITE" id="PS00599">
    <property type="entry name" value="AA_TRANSFER_CLASS_2"/>
    <property type="match status" value="1"/>
</dbReference>
<feature type="domain" description="Aminotransferase class I/classII large" evidence="10">
    <location>
        <begin position="38"/>
        <end position="359"/>
    </location>
</feature>
<dbReference type="InParanoid" id="Q0EYT2"/>
<evidence type="ECO:0000256" key="9">
    <source>
        <dbReference type="HAMAP-Rule" id="MF_01023"/>
    </source>
</evidence>
<comment type="cofactor">
    <cofactor evidence="1 9">
        <name>pyridoxal 5'-phosphate</name>
        <dbReference type="ChEBI" id="CHEBI:597326"/>
    </cofactor>
</comment>
<dbReference type="SUPFAM" id="SSF53383">
    <property type="entry name" value="PLP-dependent transferases"/>
    <property type="match status" value="1"/>
</dbReference>
<keyword evidence="7 9" id="KW-0663">Pyridoxal phosphate</keyword>
<dbReference type="HOGENOM" id="CLU_017584_3_3_0"/>
<dbReference type="Proteomes" id="UP000005297">
    <property type="component" value="Unassembled WGS sequence"/>
</dbReference>
<dbReference type="FunCoup" id="Q0EYT2">
    <property type="interactions" value="456"/>
</dbReference>
<dbReference type="InterPro" id="IPR015421">
    <property type="entry name" value="PyrdxlP-dep_Trfase_major"/>
</dbReference>
<dbReference type="CDD" id="cd00609">
    <property type="entry name" value="AAT_like"/>
    <property type="match status" value="1"/>
</dbReference>
<dbReference type="Gene3D" id="3.40.640.10">
    <property type="entry name" value="Type I PLP-dependent aspartate aminotransferase-like (Major domain)"/>
    <property type="match status" value="1"/>
</dbReference>
<organism evidence="11 12">
    <name type="scientific">Mariprofundus ferrooxydans PV-1</name>
    <dbReference type="NCBI Taxonomy" id="314345"/>
    <lineage>
        <taxon>Bacteria</taxon>
        <taxon>Pseudomonadati</taxon>
        <taxon>Pseudomonadota</taxon>
        <taxon>Candidatius Mariprofundia</taxon>
        <taxon>Mariprofundales</taxon>
        <taxon>Mariprofundaceae</taxon>
        <taxon>Mariprofundus</taxon>
    </lineage>
</organism>
<evidence type="ECO:0000259" key="10">
    <source>
        <dbReference type="Pfam" id="PF00155"/>
    </source>
</evidence>
<evidence type="ECO:0000256" key="8">
    <source>
        <dbReference type="ARBA" id="ARBA00047481"/>
    </source>
</evidence>
<sequence>MTVDWLAKAVPQTAALYPYVPGKPIEVLLREKGLSRAVKLASNENPYGPSPKAVRAMQQAAAGVHLYPDGDAGALKRALADFHMVEEERIIVGNGSNEVLELLIRTFAGVGDEVVYSQRGFIVYALAAQAAGATGVAVAEADGLSHDLDAMLQAVNERTRVVCIANPNNPTGTLHGVAALQSFLDALPRDLLVIIDEAYYEFVATELGDTVALLQHPGLVISRTFSKAYGLAGCRIGYAIADAGIAALVNRFRAPFNVSLLAQAAAVAALDDGEWMAARVADTLAERDRMERALQALGLSEGHSHGNFVLLRHGDSAQIAAALENRGIIPRPLAPYGMAEYLRISVGTAEENDLFLAALTEIVDGMA</sequence>
<comment type="similarity">
    <text evidence="3 9">Belongs to the class-II pyridoxal-phosphate-dependent aminotransferase family. Histidinol-phosphate aminotransferase subfamily.</text>
</comment>
<dbReference type="HAMAP" id="MF_01023">
    <property type="entry name" value="HisC_aminotrans_2"/>
    <property type="match status" value="1"/>
</dbReference>
<evidence type="ECO:0000313" key="12">
    <source>
        <dbReference type="Proteomes" id="UP000005297"/>
    </source>
</evidence>
<evidence type="ECO:0000313" key="11">
    <source>
        <dbReference type="EMBL" id="EAU54475.1"/>
    </source>
</evidence>
<comment type="subunit">
    <text evidence="4 9">Homodimer.</text>
</comment>
<comment type="catalytic activity">
    <reaction evidence="8 9">
        <text>L-histidinol phosphate + 2-oxoglutarate = 3-(imidazol-4-yl)-2-oxopropyl phosphate + L-glutamate</text>
        <dbReference type="Rhea" id="RHEA:23744"/>
        <dbReference type="ChEBI" id="CHEBI:16810"/>
        <dbReference type="ChEBI" id="CHEBI:29985"/>
        <dbReference type="ChEBI" id="CHEBI:57766"/>
        <dbReference type="ChEBI" id="CHEBI:57980"/>
        <dbReference type="EC" id="2.6.1.9"/>
    </reaction>
</comment>
<reference evidence="11 12" key="1">
    <citation type="submission" date="2006-09" db="EMBL/GenBank/DDBJ databases">
        <authorList>
            <person name="Emerson D."/>
            <person name="Ferriera S."/>
            <person name="Johnson J."/>
            <person name="Kravitz S."/>
            <person name="Halpern A."/>
            <person name="Remington K."/>
            <person name="Beeson K."/>
            <person name="Tran B."/>
            <person name="Rogers Y.-H."/>
            <person name="Friedman R."/>
            <person name="Venter J.C."/>
        </authorList>
    </citation>
    <scope>NUCLEOTIDE SEQUENCE [LARGE SCALE GENOMIC DNA]</scope>
    <source>
        <strain evidence="11 12">PV-1</strain>
    </source>
</reference>
<dbReference type="AlphaFoldDB" id="Q0EYT2"/>
<evidence type="ECO:0000256" key="2">
    <source>
        <dbReference type="ARBA" id="ARBA00005011"/>
    </source>
</evidence>
<dbReference type="NCBIfam" id="TIGR01141">
    <property type="entry name" value="hisC"/>
    <property type="match status" value="1"/>
</dbReference>
<dbReference type="PANTHER" id="PTHR43643:SF3">
    <property type="entry name" value="HISTIDINOL-PHOSPHATE AMINOTRANSFERASE"/>
    <property type="match status" value="1"/>
</dbReference>
<comment type="pathway">
    <text evidence="2 9">Amino-acid biosynthesis; L-histidine biosynthesis; L-histidine from 5-phospho-alpha-D-ribose 1-diphosphate: step 7/9.</text>
</comment>